<dbReference type="PROSITE" id="PS50949">
    <property type="entry name" value="HTH_GNTR"/>
    <property type="match status" value="1"/>
</dbReference>
<dbReference type="PANTHER" id="PTHR43537">
    <property type="entry name" value="TRANSCRIPTIONAL REGULATOR, GNTR FAMILY"/>
    <property type="match status" value="1"/>
</dbReference>
<dbReference type="Proteomes" id="UP000078292">
    <property type="component" value="Unassembled WGS sequence"/>
</dbReference>
<accession>A0A1B7M0P9</accession>
<keyword evidence="3" id="KW-0804">Transcription</keyword>
<keyword evidence="1" id="KW-0805">Transcription regulation</keyword>
<dbReference type="Pfam" id="PF07729">
    <property type="entry name" value="FCD"/>
    <property type="match status" value="1"/>
</dbReference>
<dbReference type="RefSeq" id="WP_043057354.1">
    <property type="nucleotide sequence ID" value="NZ_LXEY01000015.1"/>
</dbReference>
<reference evidence="5 6" key="1">
    <citation type="submission" date="2016-04" db="EMBL/GenBank/DDBJ databases">
        <title>First whole genome shotgun sequence of the bacterium Enteractinococcus sp. strain UASWS1574.</title>
        <authorList>
            <person name="Crovadore J."/>
            <person name="Chablais R."/>
            <person name="Lefort F."/>
        </authorList>
    </citation>
    <scope>NUCLEOTIDE SEQUENCE [LARGE SCALE GENOMIC DNA]</scope>
    <source>
        <strain evidence="5 6">UASWS1574</strain>
    </source>
</reference>
<evidence type="ECO:0000256" key="3">
    <source>
        <dbReference type="ARBA" id="ARBA00023163"/>
    </source>
</evidence>
<dbReference type="Gene3D" id="1.10.10.10">
    <property type="entry name" value="Winged helix-like DNA-binding domain superfamily/Winged helix DNA-binding domain"/>
    <property type="match status" value="1"/>
</dbReference>
<evidence type="ECO:0000256" key="2">
    <source>
        <dbReference type="ARBA" id="ARBA00023125"/>
    </source>
</evidence>
<feature type="domain" description="HTH gntR-type" evidence="4">
    <location>
        <begin position="10"/>
        <end position="77"/>
    </location>
</feature>
<dbReference type="SMART" id="SM00895">
    <property type="entry name" value="FCD"/>
    <property type="match status" value="1"/>
</dbReference>
<dbReference type="PANTHER" id="PTHR43537:SF5">
    <property type="entry name" value="UXU OPERON TRANSCRIPTIONAL REGULATOR"/>
    <property type="match status" value="1"/>
</dbReference>
<protein>
    <recommendedName>
        <fullName evidence="4">HTH gntR-type domain-containing protein</fullName>
    </recommendedName>
</protein>
<dbReference type="SUPFAM" id="SSF46785">
    <property type="entry name" value="Winged helix' DNA-binding domain"/>
    <property type="match status" value="1"/>
</dbReference>
<keyword evidence="6" id="KW-1185">Reference proteome</keyword>
<evidence type="ECO:0000313" key="6">
    <source>
        <dbReference type="Proteomes" id="UP000078292"/>
    </source>
</evidence>
<evidence type="ECO:0000313" key="5">
    <source>
        <dbReference type="EMBL" id="OAV61811.1"/>
    </source>
</evidence>
<dbReference type="InterPro" id="IPR008920">
    <property type="entry name" value="TF_FadR/GntR_C"/>
</dbReference>
<gene>
    <name evidence="5" type="ORF">A6F49_07910</name>
</gene>
<dbReference type="Gene3D" id="1.20.120.530">
    <property type="entry name" value="GntR ligand-binding domain-like"/>
    <property type="match status" value="1"/>
</dbReference>
<sequence>MTNTAEARGASRVEKMYEQLRLDIISGTYPPGTPLRTSGLAKDAGVSLSVVRESLIRLTENGLVEFVQNQGFRVMEVSREDLMDLSEVRIMMETRVLARSIERAGLDWEGQVVAAHHKLDALSDPAAGGIGSPEWAHAHADFHDALGVGCGSPRLINIVRLLRDSSEIYRQLSGPSGAESGRDIRAEHTRIKDLAVARDVDGATKALADHLQQTTDLLLNEVLTD</sequence>
<dbReference type="InterPro" id="IPR036390">
    <property type="entry name" value="WH_DNA-bd_sf"/>
</dbReference>
<dbReference type="InterPro" id="IPR036388">
    <property type="entry name" value="WH-like_DNA-bd_sf"/>
</dbReference>
<proteinExistence type="predicted"/>
<name>A0A1B7M0P9_9MICC</name>
<evidence type="ECO:0000259" key="4">
    <source>
        <dbReference type="PROSITE" id="PS50949"/>
    </source>
</evidence>
<organism evidence="5 6">
    <name type="scientific">Enteractinococcus helveticum</name>
    <dbReference type="NCBI Taxonomy" id="1837282"/>
    <lineage>
        <taxon>Bacteria</taxon>
        <taxon>Bacillati</taxon>
        <taxon>Actinomycetota</taxon>
        <taxon>Actinomycetes</taxon>
        <taxon>Micrococcales</taxon>
        <taxon>Micrococcaceae</taxon>
    </lineage>
</organism>
<dbReference type="InterPro" id="IPR000524">
    <property type="entry name" value="Tscrpt_reg_HTH_GntR"/>
</dbReference>
<evidence type="ECO:0000256" key="1">
    <source>
        <dbReference type="ARBA" id="ARBA00023015"/>
    </source>
</evidence>
<keyword evidence="2" id="KW-0238">DNA-binding</keyword>
<dbReference type="SMART" id="SM00345">
    <property type="entry name" value="HTH_GNTR"/>
    <property type="match status" value="1"/>
</dbReference>
<dbReference type="GO" id="GO:0003700">
    <property type="term" value="F:DNA-binding transcription factor activity"/>
    <property type="evidence" value="ECO:0007669"/>
    <property type="project" value="InterPro"/>
</dbReference>
<dbReference type="AlphaFoldDB" id="A0A1B7M0P9"/>
<dbReference type="STRING" id="1837282.A6F49_07910"/>
<dbReference type="GO" id="GO:0003677">
    <property type="term" value="F:DNA binding"/>
    <property type="evidence" value="ECO:0007669"/>
    <property type="project" value="UniProtKB-KW"/>
</dbReference>
<dbReference type="SUPFAM" id="SSF48008">
    <property type="entry name" value="GntR ligand-binding domain-like"/>
    <property type="match status" value="1"/>
</dbReference>
<dbReference type="EMBL" id="LXEY01000015">
    <property type="protein sequence ID" value="OAV61811.1"/>
    <property type="molecule type" value="Genomic_DNA"/>
</dbReference>
<comment type="caution">
    <text evidence="5">The sequence shown here is derived from an EMBL/GenBank/DDBJ whole genome shotgun (WGS) entry which is preliminary data.</text>
</comment>
<dbReference type="InterPro" id="IPR011711">
    <property type="entry name" value="GntR_C"/>
</dbReference>
<dbReference type="Pfam" id="PF00392">
    <property type="entry name" value="GntR"/>
    <property type="match status" value="1"/>
</dbReference>
<dbReference type="OrthoDB" id="3864082at2"/>